<dbReference type="OrthoDB" id="9805029at2"/>
<keyword evidence="2" id="KW-0813">Transport</keyword>
<dbReference type="Gene3D" id="3.40.50.300">
    <property type="entry name" value="P-loop containing nucleotide triphosphate hydrolases"/>
    <property type="match status" value="2"/>
</dbReference>
<organism evidence="8 9">
    <name type="scientific">Martelella lutilitoris</name>
    <dbReference type="NCBI Taxonomy" id="2583532"/>
    <lineage>
        <taxon>Bacteria</taxon>
        <taxon>Pseudomonadati</taxon>
        <taxon>Pseudomonadota</taxon>
        <taxon>Alphaproteobacteria</taxon>
        <taxon>Hyphomicrobiales</taxon>
        <taxon>Aurantimonadaceae</taxon>
        <taxon>Martelella</taxon>
    </lineage>
</organism>
<gene>
    <name evidence="8" type="ORF">FF124_05345</name>
</gene>
<dbReference type="InterPro" id="IPR027417">
    <property type="entry name" value="P-loop_NTPase"/>
</dbReference>
<comment type="caution">
    <text evidence="8">The sequence shown here is derived from an EMBL/GenBank/DDBJ whole genome shotgun (WGS) entry which is preliminary data.</text>
</comment>
<feature type="domain" description="ABC transporter" evidence="7">
    <location>
        <begin position="251"/>
        <end position="502"/>
    </location>
</feature>
<comment type="similarity">
    <text evidence="1">Belongs to the ABC transporter superfamily.</text>
</comment>
<dbReference type="Proteomes" id="UP000307874">
    <property type="component" value="Unassembled WGS sequence"/>
</dbReference>
<keyword evidence="3" id="KW-0762">Sugar transport</keyword>
<dbReference type="InterPro" id="IPR050107">
    <property type="entry name" value="ABC_carbohydrate_import_ATPase"/>
</dbReference>
<dbReference type="EMBL" id="VCLB01000003">
    <property type="protein sequence ID" value="TNB48563.1"/>
    <property type="molecule type" value="Genomic_DNA"/>
</dbReference>
<dbReference type="InterPro" id="IPR003593">
    <property type="entry name" value="AAA+_ATPase"/>
</dbReference>
<evidence type="ECO:0000256" key="6">
    <source>
        <dbReference type="ARBA" id="ARBA00022840"/>
    </source>
</evidence>
<keyword evidence="4" id="KW-0677">Repeat</keyword>
<keyword evidence="6 8" id="KW-0067">ATP-binding</keyword>
<dbReference type="GO" id="GO:0005524">
    <property type="term" value="F:ATP binding"/>
    <property type="evidence" value="ECO:0007669"/>
    <property type="project" value="UniProtKB-KW"/>
</dbReference>
<evidence type="ECO:0000259" key="7">
    <source>
        <dbReference type="PROSITE" id="PS50893"/>
    </source>
</evidence>
<evidence type="ECO:0000256" key="2">
    <source>
        <dbReference type="ARBA" id="ARBA00022448"/>
    </source>
</evidence>
<evidence type="ECO:0000256" key="4">
    <source>
        <dbReference type="ARBA" id="ARBA00022737"/>
    </source>
</evidence>
<reference evidence="8 9" key="1">
    <citation type="submission" date="2019-06" db="EMBL/GenBank/DDBJ databases">
        <title>Martelella lutilitoris sp. nov., isolated from a tidal mudflat.</title>
        <authorList>
            <person name="Kim Y.-J."/>
        </authorList>
    </citation>
    <scope>NUCLEOTIDE SEQUENCE [LARGE SCALE GENOMIC DNA]</scope>
    <source>
        <strain evidence="8 9">GH2-6</strain>
    </source>
</reference>
<dbReference type="SUPFAM" id="SSF52540">
    <property type="entry name" value="P-loop containing nucleoside triphosphate hydrolases"/>
    <property type="match status" value="2"/>
</dbReference>
<dbReference type="AlphaFoldDB" id="A0A5C4JT24"/>
<dbReference type="PROSITE" id="PS50893">
    <property type="entry name" value="ABC_TRANSPORTER_2"/>
    <property type="match status" value="2"/>
</dbReference>
<evidence type="ECO:0000313" key="8">
    <source>
        <dbReference type="EMBL" id="TNB48563.1"/>
    </source>
</evidence>
<evidence type="ECO:0000256" key="3">
    <source>
        <dbReference type="ARBA" id="ARBA00022597"/>
    </source>
</evidence>
<dbReference type="SMART" id="SM00382">
    <property type="entry name" value="AAA"/>
    <property type="match status" value="2"/>
</dbReference>
<protein>
    <submittedName>
        <fullName evidence="8">Sugar ABC transporter ATP-binding protein</fullName>
    </submittedName>
</protein>
<proteinExistence type="inferred from homology"/>
<accession>A0A5C4JT24</accession>
<dbReference type="Pfam" id="PF00005">
    <property type="entry name" value="ABC_tran"/>
    <property type="match status" value="2"/>
</dbReference>
<feature type="domain" description="ABC transporter" evidence="7">
    <location>
        <begin position="10"/>
        <end position="245"/>
    </location>
</feature>
<dbReference type="PANTHER" id="PTHR43790">
    <property type="entry name" value="CARBOHYDRATE TRANSPORT ATP-BINDING PROTEIN MG119-RELATED"/>
    <property type="match status" value="1"/>
</dbReference>
<evidence type="ECO:0000313" key="9">
    <source>
        <dbReference type="Proteomes" id="UP000307874"/>
    </source>
</evidence>
<dbReference type="CDD" id="cd03216">
    <property type="entry name" value="ABC_Carb_Monos_I"/>
    <property type="match status" value="1"/>
</dbReference>
<dbReference type="CDD" id="cd03215">
    <property type="entry name" value="ABC_Carb_Monos_II"/>
    <property type="match status" value="1"/>
</dbReference>
<dbReference type="PANTHER" id="PTHR43790:SF9">
    <property type="entry name" value="GALACTOFURANOSE TRANSPORTER ATP-BINDING PROTEIN YTFR"/>
    <property type="match status" value="1"/>
</dbReference>
<dbReference type="InterPro" id="IPR017871">
    <property type="entry name" value="ABC_transporter-like_CS"/>
</dbReference>
<evidence type="ECO:0000256" key="5">
    <source>
        <dbReference type="ARBA" id="ARBA00022741"/>
    </source>
</evidence>
<dbReference type="GO" id="GO:0016887">
    <property type="term" value="F:ATP hydrolysis activity"/>
    <property type="evidence" value="ECO:0007669"/>
    <property type="project" value="InterPro"/>
</dbReference>
<sequence length="510" mass="55076">MRGEMSDTAFRLKDIVKVFPGVKALDGASLDVRPGEVHGLVGENGAGKSTIIKVLAGIYQPEGGTIEIGGDALDPATPDNVHAAGVRFIHQELHLVPHFTVTESVFMGQEIAGPLGLARRAMRRKAETFLRDTLGIELPGNRLIRDIGPAERKLVQVARALIDGHAKVVVFDEPTAPLASEEVLKVMHAIARLKRQGIAILYVSHYLNEITEICDRVTVFRQGRDVSLFETVTDDIAPALVSAMIGRELSAFFPDNRRTPGEIALRIEGLGDGHAFEGIDLSVRRGEIFGIAGLIGSGREELVDTLYGLRRAEAGSVSLDGKPIQLKTAARAVEQGFVLVPRDRRHDGLVLSMTVEENATLSTLDENAAFGLVDRKKARAKTEELIGELDIRPANPAAVTRFLSGGNQQKVVLARWLAKDARVFIFDEPTVGVDVGAKAEIYQLIERLAEAGAVVLISSSDPVELVGVCDRVAVMMRGAVSRTIDREALQVDRLVAATTGADERREAAHA</sequence>
<keyword evidence="9" id="KW-1185">Reference proteome</keyword>
<evidence type="ECO:0000256" key="1">
    <source>
        <dbReference type="ARBA" id="ARBA00005417"/>
    </source>
</evidence>
<name>A0A5C4JT24_9HYPH</name>
<dbReference type="InterPro" id="IPR003439">
    <property type="entry name" value="ABC_transporter-like_ATP-bd"/>
</dbReference>
<keyword evidence="5" id="KW-0547">Nucleotide-binding</keyword>
<dbReference type="PROSITE" id="PS00211">
    <property type="entry name" value="ABC_TRANSPORTER_1"/>
    <property type="match status" value="1"/>
</dbReference>